<organism evidence="2 3">
    <name type="scientific">Dendrothele bispora (strain CBS 962.96)</name>
    <dbReference type="NCBI Taxonomy" id="1314807"/>
    <lineage>
        <taxon>Eukaryota</taxon>
        <taxon>Fungi</taxon>
        <taxon>Dikarya</taxon>
        <taxon>Basidiomycota</taxon>
        <taxon>Agaricomycotina</taxon>
        <taxon>Agaricomycetes</taxon>
        <taxon>Agaricomycetidae</taxon>
        <taxon>Agaricales</taxon>
        <taxon>Agaricales incertae sedis</taxon>
        <taxon>Dendrothele</taxon>
    </lineage>
</organism>
<dbReference type="SUPFAM" id="SSF81606">
    <property type="entry name" value="PP2C-like"/>
    <property type="match status" value="1"/>
</dbReference>
<accession>A0A4S8MZU8</accession>
<dbReference type="PANTHER" id="PTHR13832:SF792">
    <property type="entry name" value="GM14286P"/>
    <property type="match status" value="1"/>
</dbReference>
<sequence length="526" mass="57180">MQTVRSRIWKPVAGALVIGGPAYYTYSVYSRPTFELPIKVAGPDGKTQMSTKTLPLLPMQTVNERLHQNATSETVSRPYGITWKHTTASLSSNDPLEDANSHQIIERDDAFSANSPGDFLFFNVFDGHRGPETSRLLSRILINAVALELSQLANSTAALNTKGLTSKLFGSSTSSSLSAPEPEAVSLTIEKAFTKLDSLLMDAPISILQNHLKGRSPKDMTIPDLSKDPQGMSAMLAAVSGSCALVTLIDTAQRDLYVALAGDCRAVAGVWEPTQDGKGIWKVDVLTEDQTGRNPSEVKRIKSEHPPDEAEYVVKNGRILGGLEPSRAFGDARYKWNAQTQELLNQVYMVGNGTPLRKAPLTLKTPPYVTAKPVVTHRKLDFENPASLRFMVIATDGLWDELSSEEVVSLVGGHLAGLKGTISKDQLPSLVPTSTANAGLDGKPHIQKKGSGSWAFVDENVSSHLIRNALGGGDEMALRKRVSIPAPYSRRYRDDITVTVVWWEHGKENQPNVSSLSSNEPVKSKL</sequence>
<dbReference type="AlphaFoldDB" id="A0A4S8MZU8"/>
<dbReference type="Proteomes" id="UP000297245">
    <property type="component" value="Unassembled WGS sequence"/>
</dbReference>
<gene>
    <name evidence="2" type="ORF">K435DRAFT_740307</name>
</gene>
<proteinExistence type="predicted"/>
<reference evidence="2 3" key="1">
    <citation type="journal article" date="2019" name="Nat. Ecol. Evol.">
        <title>Megaphylogeny resolves global patterns of mushroom evolution.</title>
        <authorList>
            <person name="Varga T."/>
            <person name="Krizsan K."/>
            <person name="Foldi C."/>
            <person name="Dima B."/>
            <person name="Sanchez-Garcia M."/>
            <person name="Sanchez-Ramirez S."/>
            <person name="Szollosi G.J."/>
            <person name="Szarkandi J.G."/>
            <person name="Papp V."/>
            <person name="Albert L."/>
            <person name="Andreopoulos W."/>
            <person name="Angelini C."/>
            <person name="Antonin V."/>
            <person name="Barry K.W."/>
            <person name="Bougher N.L."/>
            <person name="Buchanan P."/>
            <person name="Buyck B."/>
            <person name="Bense V."/>
            <person name="Catcheside P."/>
            <person name="Chovatia M."/>
            <person name="Cooper J."/>
            <person name="Damon W."/>
            <person name="Desjardin D."/>
            <person name="Finy P."/>
            <person name="Geml J."/>
            <person name="Haridas S."/>
            <person name="Hughes K."/>
            <person name="Justo A."/>
            <person name="Karasinski D."/>
            <person name="Kautmanova I."/>
            <person name="Kiss B."/>
            <person name="Kocsube S."/>
            <person name="Kotiranta H."/>
            <person name="LaButti K.M."/>
            <person name="Lechner B.E."/>
            <person name="Liimatainen K."/>
            <person name="Lipzen A."/>
            <person name="Lukacs Z."/>
            <person name="Mihaltcheva S."/>
            <person name="Morgado L.N."/>
            <person name="Niskanen T."/>
            <person name="Noordeloos M.E."/>
            <person name="Ohm R.A."/>
            <person name="Ortiz-Santana B."/>
            <person name="Ovrebo C."/>
            <person name="Racz N."/>
            <person name="Riley R."/>
            <person name="Savchenko A."/>
            <person name="Shiryaev A."/>
            <person name="Soop K."/>
            <person name="Spirin V."/>
            <person name="Szebenyi C."/>
            <person name="Tomsovsky M."/>
            <person name="Tulloss R.E."/>
            <person name="Uehling J."/>
            <person name="Grigoriev I.V."/>
            <person name="Vagvolgyi C."/>
            <person name="Papp T."/>
            <person name="Martin F.M."/>
            <person name="Miettinen O."/>
            <person name="Hibbett D.S."/>
            <person name="Nagy L.G."/>
        </authorList>
    </citation>
    <scope>NUCLEOTIDE SEQUENCE [LARGE SCALE GENOMIC DNA]</scope>
    <source>
        <strain evidence="2 3">CBS 962.96</strain>
    </source>
</reference>
<evidence type="ECO:0000259" key="1">
    <source>
        <dbReference type="PROSITE" id="PS51746"/>
    </source>
</evidence>
<name>A0A4S8MZU8_DENBC</name>
<keyword evidence="3" id="KW-1185">Reference proteome</keyword>
<evidence type="ECO:0000313" key="2">
    <source>
        <dbReference type="EMBL" id="THV08299.1"/>
    </source>
</evidence>
<dbReference type="CDD" id="cd00143">
    <property type="entry name" value="PP2Cc"/>
    <property type="match status" value="1"/>
</dbReference>
<protein>
    <submittedName>
        <fullName evidence="2">Protein serine/threonine phosphatase 2C</fullName>
    </submittedName>
</protein>
<dbReference type="InterPro" id="IPR001932">
    <property type="entry name" value="PPM-type_phosphatase-like_dom"/>
</dbReference>
<dbReference type="PANTHER" id="PTHR13832">
    <property type="entry name" value="PROTEIN PHOSPHATASE 2C"/>
    <property type="match status" value="1"/>
</dbReference>
<feature type="domain" description="PPM-type phosphatase" evidence="1">
    <location>
        <begin position="87"/>
        <end position="503"/>
    </location>
</feature>
<dbReference type="InterPro" id="IPR015655">
    <property type="entry name" value="PP2C"/>
</dbReference>
<dbReference type="GO" id="GO:0004741">
    <property type="term" value="F:[pyruvate dehydrogenase (acetyl-transferring)]-phosphatase activity"/>
    <property type="evidence" value="ECO:0007669"/>
    <property type="project" value="TreeGrafter"/>
</dbReference>
<dbReference type="GO" id="GO:0005739">
    <property type="term" value="C:mitochondrion"/>
    <property type="evidence" value="ECO:0007669"/>
    <property type="project" value="TreeGrafter"/>
</dbReference>
<dbReference type="OrthoDB" id="420076at2759"/>
<dbReference type="PROSITE" id="PS51746">
    <property type="entry name" value="PPM_2"/>
    <property type="match status" value="1"/>
</dbReference>
<dbReference type="InterPro" id="IPR036457">
    <property type="entry name" value="PPM-type-like_dom_sf"/>
</dbReference>
<dbReference type="Pfam" id="PF00481">
    <property type="entry name" value="PP2C"/>
    <property type="match status" value="1"/>
</dbReference>
<evidence type="ECO:0000313" key="3">
    <source>
        <dbReference type="Proteomes" id="UP000297245"/>
    </source>
</evidence>
<dbReference type="SMART" id="SM00332">
    <property type="entry name" value="PP2Cc"/>
    <property type="match status" value="1"/>
</dbReference>
<dbReference type="Gene3D" id="3.60.40.10">
    <property type="entry name" value="PPM-type phosphatase domain"/>
    <property type="match status" value="1"/>
</dbReference>
<dbReference type="EMBL" id="ML179035">
    <property type="protein sequence ID" value="THV08299.1"/>
    <property type="molecule type" value="Genomic_DNA"/>
</dbReference>